<protein>
    <submittedName>
        <fullName evidence="1">Uncharacterized protein</fullName>
    </submittedName>
</protein>
<dbReference type="AlphaFoldDB" id="A0A9D1KBC4"/>
<dbReference type="Proteomes" id="UP000886833">
    <property type="component" value="Unassembled WGS sequence"/>
</dbReference>
<reference evidence="1" key="1">
    <citation type="submission" date="2020-10" db="EMBL/GenBank/DDBJ databases">
        <authorList>
            <person name="Gilroy R."/>
        </authorList>
    </citation>
    <scope>NUCLEOTIDE SEQUENCE</scope>
    <source>
        <strain evidence="1">CHK195-26880</strain>
    </source>
</reference>
<gene>
    <name evidence="1" type="ORF">IAB59_06925</name>
</gene>
<accession>A0A9D1KBC4</accession>
<evidence type="ECO:0000313" key="2">
    <source>
        <dbReference type="Proteomes" id="UP000886833"/>
    </source>
</evidence>
<proteinExistence type="predicted"/>
<organism evidence="1 2">
    <name type="scientific">Candidatus Onthousia faecipullorum</name>
    <dbReference type="NCBI Taxonomy" id="2840887"/>
    <lineage>
        <taxon>Bacteria</taxon>
        <taxon>Bacillati</taxon>
        <taxon>Bacillota</taxon>
        <taxon>Bacilli</taxon>
        <taxon>Candidatus Onthousia</taxon>
    </lineage>
</organism>
<dbReference type="EMBL" id="DVKQ01000092">
    <property type="protein sequence ID" value="HIT38188.1"/>
    <property type="molecule type" value="Genomic_DNA"/>
</dbReference>
<sequence>MKSEKEELMKLRYLYKIKQSKDLGLVNNDIDFKNKYFKDLEEFKKKYMLLLSHK</sequence>
<reference evidence="1" key="2">
    <citation type="journal article" date="2021" name="PeerJ">
        <title>Extensive microbial diversity within the chicken gut microbiome revealed by metagenomics and culture.</title>
        <authorList>
            <person name="Gilroy R."/>
            <person name="Ravi A."/>
            <person name="Getino M."/>
            <person name="Pursley I."/>
            <person name="Horton D.L."/>
            <person name="Alikhan N.F."/>
            <person name="Baker D."/>
            <person name="Gharbi K."/>
            <person name="Hall N."/>
            <person name="Watson M."/>
            <person name="Adriaenssens E.M."/>
            <person name="Foster-Nyarko E."/>
            <person name="Jarju S."/>
            <person name="Secka A."/>
            <person name="Antonio M."/>
            <person name="Oren A."/>
            <person name="Chaudhuri R.R."/>
            <person name="La Ragione R."/>
            <person name="Hildebrand F."/>
            <person name="Pallen M.J."/>
        </authorList>
    </citation>
    <scope>NUCLEOTIDE SEQUENCE</scope>
    <source>
        <strain evidence="1">CHK195-26880</strain>
    </source>
</reference>
<comment type="caution">
    <text evidence="1">The sequence shown here is derived from an EMBL/GenBank/DDBJ whole genome shotgun (WGS) entry which is preliminary data.</text>
</comment>
<name>A0A9D1KBC4_9FIRM</name>
<evidence type="ECO:0000313" key="1">
    <source>
        <dbReference type="EMBL" id="HIT38188.1"/>
    </source>
</evidence>